<evidence type="ECO:0000313" key="5">
    <source>
        <dbReference type="EMBL" id="GET32928.1"/>
    </source>
</evidence>
<keyword evidence="3" id="KW-0804">Transcription</keyword>
<dbReference type="PANTHER" id="PTHR30146:SF109">
    <property type="entry name" value="HTH-TYPE TRANSCRIPTIONAL REGULATOR GALS"/>
    <property type="match status" value="1"/>
</dbReference>
<dbReference type="GO" id="GO:0003700">
    <property type="term" value="F:DNA-binding transcription factor activity"/>
    <property type="evidence" value="ECO:0007669"/>
    <property type="project" value="TreeGrafter"/>
</dbReference>
<dbReference type="OrthoDB" id="9803256at2"/>
<accession>A0A5M4AYX7</accession>
<dbReference type="AlphaFoldDB" id="A0A5M4AYX7"/>
<reference evidence="5 6" key="1">
    <citation type="submission" date="2019-10" db="EMBL/GenBank/DDBJ databases">
        <title>Prolixibacter strains distinguished by the presence of nitrate reductase genes were adept at nitrate-dependent anaerobic corrosion of metallic iron and carbon steel.</title>
        <authorList>
            <person name="Iino T."/>
            <person name="Shono N."/>
            <person name="Ito K."/>
            <person name="Nakamura R."/>
            <person name="Sueoka K."/>
            <person name="Harayama S."/>
            <person name="Ohkuma M."/>
        </authorList>
    </citation>
    <scope>NUCLEOTIDE SEQUENCE [LARGE SCALE GENOMIC DNA]</scope>
    <source>
        <strain evidence="5 6">JCM 13498</strain>
    </source>
</reference>
<sequence length="341" mass="38420">MKNPRITIHHLAKELGLSSSTVSRALQGNPRISEKTRKEVTELATKWNYQPNSNASNLRKGRSNTIGVLVPRISRHFFSNAIAGIEAVCSATKRNVVIFQTHENLENEKSGLEAFLRIPVDGFIMSLSAETKQYEHIQEVLKRDIPIVFFDRVYEGNSNYQVMLDDYSGAFQAVEHLIQQGCRKIAFMGGPDYLNNYRERKRGFMDAMKKHNLPVNLNWLAEQSLTREEGAAFAEKVFGQSTPNRPDGLFSCSDYSALGAILFLKKSGIRIPEEVAVAGFANEPFTEFMEPPMTSVDQSAEEMGRSAAEMLFRIIDADDSDKSSKQQYIQPKLVIRKSTLK</sequence>
<dbReference type="Gene3D" id="3.40.50.2300">
    <property type="match status" value="2"/>
</dbReference>
<dbReference type="Gene3D" id="1.10.260.40">
    <property type="entry name" value="lambda repressor-like DNA-binding domains"/>
    <property type="match status" value="1"/>
</dbReference>
<dbReference type="InterPro" id="IPR028082">
    <property type="entry name" value="Peripla_BP_I"/>
</dbReference>
<dbReference type="Proteomes" id="UP000391834">
    <property type="component" value="Unassembled WGS sequence"/>
</dbReference>
<dbReference type="CDD" id="cd01392">
    <property type="entry name" value="HTH_LacI"/>
    <property type="match status" value="1"/>
</dbReference>
<dbReference type="GO" id="GO:0000976">
    <property type="term" value="F:transcription cis-regulatory region binding"/>
    <property type="evidence" value="ECO:0007669"/>
    <property type="project" value="TreeGrafter"/>
</dbReference>
<dbReference type="SUPFAM" id="SSF53822">
    <property type="entry name" value="Periplasmic binding protein-like I"/>
    <property type="match status" value="1"/>
</dbReference>
<name>A0A5M4AYX7_9BACT</name>
<proteinExistence type="predicted"/>
<evidence type="ECO:0000256" key="3">
    <source>
        <dbReference type="ARBA" id="ARBA00023163"/>
    </source>
</evidence>
<feature type="domain" description="HTH lacI-type" evidence="4">
    <location>
        <begin position="6"/>
        <end position="60"/>
    </location>
</feature>
<keyword evidence="1" id="KW-0805">Transcription regulation</keyword>
<evidence type="ECO:0000259" key="4">
    <source>
        <dbReference type="PROSITE" id="PS50932"/>
    </source>
</evidence>
<dbReference type="InterPro" id="IPR000843">
    <property type="entry name" value="HTH_LacI"/>
</dbReference>
<evidence type="ECO:0000256" key="1">
    <source>
        <dbReference type="ARBA" id="ARBA00023015"/>
    </source>
</evidence>
<dbReference type="PROSITE" id="PS50932">
    <property type="entry name" value="HTH_LACI_2"/>
    <property type="match status" value="1"/>
</dbReference>
<keyword evidence="6" id="KW-1185">Reference proteome</keyword>
<evidence type="ECO:0000313" key="6">
    <source>
        <dbReference type="Proteomes" id="UP000391834"/>
    </source>
</evidence>
<dbReference type="EMBL" id="BLAX01000001">
    <property type="protein sequence ID" value="GET32928.1"/>
    <property type="molecule type" value="Genomic_DNA"/>
</dbReference>
<organism evidence="5 6">
    <name type="scientific">Prolixibacter bellariivorans</name>
    <dbReference type="NCBI Taxonomy" id="314319"/>
    <lineage>
        <taxon>Bacteria</taxon>
        <taxon>Pseudomonadati</taxon>
        <taxon>Bacteroidota</taxon>
        <taxon>Bacteroidia</taxon>
        <taxon>Marinilabiliales</taxon>
        <taxon>Prolixibacteraceae</taxon>
        <taxon>Prolixibacter</taxon>
    </lineage>
</organism>
<dbReference type="PANTHER" id="PTHR30146">
    <property type="entry name" value="LACI-RELATED TRANSCRIPTIONAL REPRESSOR"/>
    <property type="match status" value="1"/>
</dbReference>
<dbReference type="CDD" id="cd06267">
    <property type="entry name" value="PBP1_LacI_sugar_binding-like"/>
    <property type="match status" value="1"/>
</dbReference>
<dbReference type="SMART" id="SM00354">
    <property type="entry name" value="HTH_LACI"/>
    <property type="match status" value="1"/>
</dbReference>
<gene>
    <name evidence="5" type="ORF">PbJCM13498_17910</name>
</gene>
<dbReference type="SUPFAM" id="SSF47413">
    <property type="entry name" value="lambda repressor-like DNA-binding domains"/>
    <property type="match status" value="1"/>
</dbReference>
<keyword evidence="2" id="KW-0238">DNA-binding</keyword>
<comment type="caution">
    <text evidence="5">The sequence shown here is derived from an EMBL/GenBank/DDBJ whole genome shotgun (WGS) entry which is preliminary data.</text>
</comment>
<dbReference type="Pfam" id="PF00356">
    <property type="entry name" value="LacI"/>
    <property type="match status" value="1"/>
</dbReference>
<dbReference type="InterPro" id="IPR010982">
    <property type="entry name" value="Lambda_DNA-bd_dom_sf"/>
</dbReference>
<dbReference type="Pfam" id="PF13377">
    <property type="entry name" value="Peripla_BP_3"/>
    <property type="match status" value="1"/>
</dbReference>
<dbReference type="InterPro" id="IPR046335">
    <property type="entry name" value="LacI/GalR-like_sensor"/>
</dbReference>
<dbReference type="RefSeq" id="WP_025862805.1">
    <property type="nucleotide sequence ID" value="NZ_BLAX01000001.1"/>
</dbReference>
<evidence type="ECO:0000256" key="2">
    <source>
        <dbReference type="ARBA" id="ARBA00023125"/>
    </source>
</evidence>
<protein>
    <submittedName>
        <fullName evidence="5">LacI family transcriptional regulator</fullName>
    </submittedName>
</protein>